<sequence length="165" mass="16971">MAGRRTTVFRAAFPLLACAGLLLGACDDDAPKTMLATPGTAATWRVVVWGAGDERDPLIASAVGKELLRRNLAAAIVTGSGKADHILQITASPLVFPATESIREGRDSQLLEQASFRTDAPSDAAKAAASTDPTRALAITVADRIAADPQFSPKPPAPAAGPASK</sequence>
<proteinExistence type="predicted"/>
<feature type="region of interest" description="Disordered" evidence="1">
    <location>
        <begin position="146"/>
        <end position="165"/>
    </location>
</feature>
<feature type="chain" id="PRO_5045326912" evidence="2">
    <location>
        <begin position="20"/>
        <end position="165"/>
    </location>
</feature>
<accession>A0ABT1W6Z0</accession>
<keyword evidence="4" id="KW-1185">Reference proteome</keyword>
<evidence type="ECO:0000256" key="1">
    <source>
        <dbReference type="SAM" id="MobiDB-lite"/>
    </source>
</evidence>
<evidence type="ECO:0000256" key="2">
    <source>
        <dbReference type="SAM" id="SignalP"/>
    </source>
</evidence>
<evidence type="ECO:0000313" key="4">
    <source>
        <dbReference type="Proteomes" id="UP001524587"/>
    </source>
</evidence>
<comment type="caution">
    <text evidence="3">The sequence shown here is derived from an EMBL/GenBank/DDBJ whole genome shotgun (WGS) entry which is preliminary data.</text>
</comment>
<name>A0ABT1W6Z0_9PROT</name>
<dbReference type="RefSeq" id="WP_422864129.1">
    <property type="nucleotide sequence ID" value="NZ_JAMSKV010000007.1"/>
</dbReference>
<organism evidence="3 4">
    <name type="scientific">Endosaccharibacter trunci</name>
    <dbReference type="NCBI Taxonomy" id="2812733"/>
    <lineage>
        <taxon>Bacteria</taxon>
        <taxon>Pseudomonadati</taxon>
        <taxon>Pseudomonadota</taxon>
        <taxon>Alphaproteobacteria</taxon>
        <taxon>Acetobacterales</taxon>
        <taxon>Acetobacteraceae</taxon>
        <taxon>Endosaccharibacter</taxon>
    </lineage>
</organism>
<protein>
    <submittedName>
        <fullName evidence="3">Uncharacterized protein</fullName>
    </submittedName>
</protein>
<keyword evidence="2" id="KW-0732">Signal</keyword>
<gene>
    <name evidence="3" type="ORF">NFI95_09305</name>
</gene>
<feature type="signal peptide" evidence="2">
    <location>
        <begin position="1"/>
        <end position="19"/>
    </location>
</feature>
<dbReference type="PROSITE" id="PS51257">
    <property type="entry name" value="PROKAR_LIPOPROTEIN"/>
    <property type="match status" value="1"/>
</dbReference>
<evidence type="ECO:0000313" key="3">
    <source>
        <dbReference type="EMBL" id="MCQ8278647.1"/>
    </source>
</evidence>
<dbReference type="Proteomes" id="UP001524587">
    <property type="component" value="Unassembled WGS sequence"/>
</dbReference>
<dbReference type="EMBL" id="JAMSKV010000007">
    <property type="protein sequence ID" value="MCQ8278647.1"/>
    <property type="molecule type" value="Genomic_DNA"/>
</dbReference>
<reference evidence="3 4" key="1">
    <citation type="submission" date="2022-06" db="EMBL/GenBank/DDBJ databases">
        <title>Endosaccharibacter gen. nov., sp. nov., endophytic bacteria isolated from sugarcane.</title>
        <authorList>
            <person name="Pitiwittayakul N."/>
            <person name="Yukphan P."/>
            <person name="Charoenyingcharoen P."/>
            <person name="Tanasupawat S."/>
        </authorList>
    </citation>
    <scope>NUCLEOTIDE SEQUENCE [LARGE SCALE GENOMIC DNA]</scope>
    <source>
        <strain evidence="3 4">KSS8</strain>
    </source>
</reference>